<evidence type="ECO:0000259" key="6">
    <source>
        <dbReference type="Pfam" id="PF05198"/>
    </source>
</evidence>
<dbReference type="GO" id="GO:0003743">
    <property type="term" value="F:translation initiation factor activity"/>
    <property type="evidence" value="ECO:0007669"/>
    <property type="project" value="UniProtKB-KW"/>
</dbReference>
<dbReference type="SUPFAM" id="SSF54364">
    <property type="entry name" value="Translation initiation factor IF3, N-terminal domain"/>
    <property type="match status" value="1"/>
</dbReference>
<dbReference type="GO" id="GO:0005737">
    <property type="term" value="C:cytoplasm"/>
    <property type="evidence" value="ECO:0007669"/>
    <property type="project" value="UniProtKB-ARBA"/>
</dbReference>
<organism evidence="7 8">
    <name type="scientific">Ceratopteris richardii</name>
    <name type="common">Triangle waterfern</name>
    <dbReference type="NCBI Taxonomy" id="49495"/>
    <lineage>
        <taxon>Eukaryota</taxon>
        <taxon>Viridiplantae</taxon>
        <taxon>Streptophyta</taxon>
        <taxon>Embryophyta</taxon>
        <taxon>Tracheophyta</taxon>
        <taxon>Polypodiopsida</taxon>
        <taxon>Polypodiidae</taxon>
        <taxon>Polypodiales</taxon>
        <taxon>Pteridineae</taxon>
        <taxon>Pteridaceae</taxon>
        <taxon>Parkerioideae</taxon>
        <taxon>Ceratopteris</taxon>
    </lineage>
</organism>
<comment type="similarity">
    <text evidence="1">Belongs to the IF-3 family.</text>
</comment>
<dbReference type="SUPFAM" id="SSF55200">
    <property type="entry name" value="Translation initiation factor IF3, C-terminal domain"/>
    <property type="match status" value="1"/>
</dbReference>
<feature type="domain" description="Translation initiation factor 3 N-terminal" evidence="6">
    <location>
        <begin position="124"/>
        <end position="192"/>
    </location>
</feature>
<evidence type="ECO:0000259" key="5">
    <source>
        <dbReference type="Pfam" id="PF00707"/>
    </source>
</evidence>
<dbReference type="GO" id="GO:0032790">
    <property type="term" value="P:ribosome disassembly"/>
    <property type="evidence" value="ECO:0007669"/>
    <property type="project" value="TreeGrafter"/>
</dbReference>
<dbReference type="AlphaFoldDB" id="A0A8T2UDW1"/>
<dbReference type="Pfam" id="PF00707">
    <property type="entry name" value="IF3_C"/>
    <property type="match status" value="1"/>
</dbReference>
<evidence type="ECO:0000313" key="7">
    <source>
        <dbReference type="EMBL" id="KAH7432076.1"/>
    </source>
</evidence>
<reference evidence="7" key="1">
    <citation type="submission" date="2021-08" db="EMBL/GenBank/DDBJ databases">
        <title>WGS assembly of Ceratopteris richardii.</title>
        <authorList>
            <person name="Marchant D.B."/>
            <person name="Chen G."/>
            <person name="Jenkins J."/>
            <person name="Shu S."/>
            <person name="Leebens-Mack J."/>
            <person name="Grimwood J."/>
            <person name="Schmutz J."/>
            <person name="Soltis P."/>
            <person name="Soltis D."/>
            <person name="Chen Z.-H."/>
        </authorList>
    </citation>
    <scope>NUCLEOTIDE SEQUENCE</scope>
    <source>
        <strain evidence="7">Whitten #5841</strain>
        <tissue evidence="7">Leaf</tissue>
    </source>
</reference>
<dbReference type="Pfam" id="PF05198">
    <property type="entry name" value="IF3_N"/>
    <property type="match status" value="1"/>
</dbReference>
<feature type="compositionally biased region" description="Low complexity" evidence="4">
    <location>
        <begin position="309"/>
        <end position="319"/>
    </location>
</feature>
<comment type="caution">
    <text evidence="7">The sequence shown here is derived from an EMBL/GenBank/DDBJ whole genome shotgun (WGS) entry which is preliminary data.</text>
</comment>
<feature type="region of interest" description="Disordered" evidence="4">
    <location>
        <begin position="90"/>
        <end position="123"/>
    </location>
</feature>
<keyword evidence="8" id="KW-1185">Reference proteome</keyword>
<accession>A0A8T2UDW1</accession>
<dbReference type="PANTHER" id="PTHR10938:SF0">
    <property type="entry name" value="TRANSLATION INITIATION FACTOR IF-3, MITOCHONDRIAL"/>
    <property type="match status" value="1"/>
</dbReference>
<protein>
    <recommendedName>
        <fullName evidence="9">Translation initiation factor IF-3</fullName>
    </recommendedName>
</protein>
<evidence type="ECO:0000256" key="1">
    <source>
        <dbReference type="ARBA" id="ARBA00005439"/>
    </source>
</evidence>
<feature type="compositionally biased region" description="Polar residues" evidence="4">
    <location>
        <begin position="290"/>
        <end position="299"/>
    </location>
</feature>
<evidence type="ECO:0000256" key="2">
    <source>
        <dbReference type="ARBA" id="ARBA00022540"/>
    </source>
</evidence>
<dbReference type="Gene3D" id="3.10.20.80">
    <property type="entry name" value="Translation initiation factor 3 (IF-3), N-terminal domain"/>
    <property type="match status" value="1"/>
</dbReference>
<evidence type="ECO:0000256" key="3">
    <source>
        <dbReference type="ARBA" id="ARBA00022917"/>
    </source>
</evidence>
<dbReference type="InterPro" id="IPR036788">
    <property type="entry name" value="T_IF-3_C_sf"/>
</dbReference>
<gene>
    <name evidence="7" type="ORF">KP509_07G007000</name>
</gene>
<dbReference type="OrthoDB" id="21573at2759"/>
<evidence type="ECO:0008006" key="9">
    <source>
        <dbReference type="Google" id="ProtNLM"/>
    </source>
</evidence>
<evidence type="ECO:0000256" key="4">
    <source>
        <dbReference type="SAM" id="MobiDB-lite"/>
    </source>
</evidence>
<proteinExistence type="inferred from homology"/>
<keyword evidence="2" id="KW-0396">Initiation factor</keyword>
<dbReference type="PANTHER" id="PTHR10938">
    <property type="entry name" value="TRANSLATION INITIATION FACTOR IF-3"/>
    <property type="match status" value="1"/>
</dbReference>
<dbReference type="HAMAP" id="MF_00080">
    <property type="entry name" value="IF_3"/>
    <property type="match status" value="1"/>
</dbReference>
<sequence length="319" mass="35033">MAAAFIASAGPLGRSTACPGLSCCCSPAIESTLQASVISRGSVSSSQFSVRNHAHSRISVCKLFPSSSAGFWHISQDRSNRRSGLLKIVARAGGSRPPPGARRPRPQSARPQPSDDQTRDGLPVNEEILSDIVMLLGEDGKLVGRMSRNEALVRASEMGLDLVQLDKQDPPCVKIADYSKLKYELQKRKKEQQKKSVANRMDLKELKMRYNIDVHDYGVRLKSAQKFLRDGDKVKLIIQFKGRELEFKDLGLKLFERFEEDVGEDGIVESKITKDSRSISMVLAPRRTKSSSQSSNTDKPNPEDLSEDASSVAAASAKA</sequence>
<dbReference type="InterPro" id="IPR036787">
    <property type="entry name" value="T_IF-3_N_sf"/>
</dbReference>
<evidence type="ECO:0000313" key="8">
    <source>
        <dbReference type="Proteomes" id="UP000825935"/>
    </source>
</evidence>
<dbReference type="NCBIfam" id="TIGR00168">
    <property type="entry name" value="infC"/>
    <property type="match status" value="1"/>
</dbReference>
<dbReference type="Gene3D" id="3.30.110.10">
    <property type="entry name" value="Translation initiation factor 3 (IF-3), C-terminal domain"/>
    <property type="match status" value="1"/>
</dbReference>
<keyword evidence="3" id="KW-0648">Protein biosynthesis</keyword>
<dbReference type="OMA" id="AGFWHIS"/>
<dbReference type="InterPro" id="IPR019814">
    <property type="entry name" value="Translation_initiation_fac_3_N"/>
</dbReference>
<feature type="domain" description="Translation initiation factor 3 C-terminal" evidence="5">
    <location>
        <begin position="202"/>
        <end position="285"/>
    </location>
</feature>
<dbReference type="InterPro" id="IPR019815">
    <property type="entry name" value="Translation_initiation_fac_3_C"/>
</dbReference>
<dbReference type="Proteomes" id="UP000825935">
    <property type="component" value="Chromosome 7"/>
</dbReference>
<dbReference type="EMBL" id="CM035412">
    <property type="protein sequence ID" value="KAH7432076.1"/>
    <property type="molecule type" value="Genomic_DNA"/>
</dbReference>
<dbReference type="InterPro" id="IPR001288">
    <property type="entry name" value="Translation_initiation_fac_3"/>
</dbReference>
<feature type="region of interest" description="Disordered" evidence="4">
    <location>
        <begin position="279"/>
        <end position="319"/>
    </location>
</feature>
<dbReference type="GO" id="GO:0043022">
    <property type="term" value="F:ribosome binding"/>
    <property type="evidence" value="ECO:0007669"/>
    <property type="project" value="TreeGrafter"/>
</dbReference>
<name>A0A8T2UDW1_CERRI</name>